<organism evidence="6 7">
    <name type="scientific">Microlunatus spumicola</name>
    <dbReference type="NCBI Taxonomy" id="81499"/>
    <lineage>
        <taxon>Bacteria</taxon>
        <taxon>Bacillati</taxon>
        <taxon>Actinomycetota</taxon>
        <taxon>Actinomycetes</taxon>
        <taxon>Propionibacteriales</taxon>
        <taxon>Propionibacteriaceae</taxon>
        <taxon>Microlunatus</taxon>
    </lineage>
</organism>
<feature type="region of interest" description="Disordered" evidence="4">
    <location>
        <begin position="295"/>
        <end position="324"/>
    </location>
</feature>
<reference evidence="7" key="1">
    <citation type="journal article" date="2019" name="Int. J. Syst. Evol. Microbiol.">
        <title>The Global Catalogue of Microorganisms (GCM) 10K type strain sequencing project: providing services to taxonomists for standard genome sequencing and annotation.</title>
        <authorList>
            <consortium name="The Broad Institute Genomics Platform"/>
            <consortium name="The Broad Institute Genome Sequencing Center for Infectious Disease"/>
            <person name="Wu L."/>
            <person name="Ma J."/>
        </authorList>
    </citation>
    <scope>NUCLEOTIDE SEQUENCE [LARGE SCALE GENOMIC DNA]</scope>
    <source>
        <strain evidence="7">JCM 16540</strain>
    </source>
</reference>
<evidence type="ECO:0000313" key="7">
    <source>
        <dbReference type="Proteomes" id="UP001500767"/>
    </source>
</evidence>
<dbReference type="InterPro" id="IPR000843">
    <property type="entry name" value="HTH_LacI"/>
</dbReference>
<dbReference type="Gene3D" id="1.10.260.40">
    <property type="entry name" value="lambda repressor-like DNA-binding domains"/>
    <property type="match status" value="1"/>
</dbReference>
<evidence type="ECO:0000259" key="5">
    <source>
        <dbReference type="PROSITE" id="PS50932"/>
    </source>
</evidence>
<dbReference type="Gene3D" id="3.40.50.2300">
    <property type="match status" value="2"/>
</dbReference>
<proteinExistence type="predicted"/>
<evidence type="ECO:0000256" key="1">
    <source>
        <dbReference type="ARBA" id="ARBA00023015"/>
    </source>
</evidence>
<sequence>MAERAGVSRALVSIVFRDVPGASEQTRARVKAAAAELGYAPDRRARLLSRRRTRVLGVTFALGHEFHADLLAGLYRAAAAHDHELALSGTTGDRDEDEAVADLLALRCDALLLLGSALGEPALARLAATVPVVAVARGTRAAGVDVVRTDDVAGAALAARHLLDLGHARLVHVDGGAAAGADERRRGFATAVDGAGRGPAVTTGGGLTEDDGAAAAGRLLAEGPLPTGLVVFNDQSAVGLMDVLQQAGRRWPEDVSVVGYDDSPVARSRWARLTTVRQDVDALARLAVLRAVERVEDPAPPAREDLVAPSLVVRGSTGPPDPSR</sequence>
<dbReference type="Proteomes" id="UP001500767">
    <property type="component" value="Unassembled WGS sequence"/>
</dbReference>
<accession>A0ABP6WTG8</accession>
<keyword evidence="7" id="KW-1185">Reference proteome</keyword>
<dbReference type="PANTHER" id="PTHR30146">
    <property type="entry name" value="LACI-RELATED TRANSCRIPTIONAL REPRESSOR"/>
    <property type="match status" value="1"/>
</dbReference>
<evidence type="ECO:0000313" key="6">
    <source>
        <dbReference type="EMBL" id="GAA3556121.1"/>
    </source>
</evidence>
<dbReference type="CDD" id="cd01392">
    <property type="entry name" value="HTH_LacI"/>
    <property type="match status" value="1"/>
</dbReference>
<dbReference type="InterPro" id="IPR010982">
    <property type="entry name" value="Lambda_DNA-bd_dom_sf"/>
</dbReference>
<comment type="caution">
    <text evidence="6">The sequence shown here is derived from an EMBL/GenBank/DDBJ whole genome shotgun (WGS) entry which is preliminary data.</text>
</comment>
<evidence type="ECO:0000256" key="2">
    <source>
        <dbReference type="ARBA" id="ARBA00023125"/>
    </source>
</evidence>
<dbReference type="InterPro" id="IPR028082">
    <property type="entry name" value="Peripla_BP_I"/>
</dbReference>
<dbReference type="Pfam" id="PF00356">
    <property type="entry name" value="LacI"/>
    <property type="match status" value="1"/>
</dbReference>
<evidence type="ECO:0000256" key="4">
    <source>
        <dbReference type="SAM" id="MobiDB-lite"/>
    </source>
</evidence>
<gene>
    <name evidence="6" type="ORF">GCM10022197_09100</name>
</gene>
<dbReference type="PROSITE" id="PS50932">
    <property type="entry name" value="HTH_LACI_2"/>
    <property type="match status" value="1"/>
</dbReference>
<feature type="domain" description="HTH lacI-type" evidence="5">
    <location>
        <begin position="1"/>
        <end position="50"/>
    </location>
</feature>
<dbReference type="EMBL" id="BAAAYR010000001">
    <property type="protein sequence ID" value="GAA3556121.1"/>
    <property type="molecule type" value="Genomic_DNA"/>
</dbReference>
<dbReference type="SUPFAM" id="SSF47413">
    <property type="entry name" value="lambda repressor-like DNA-binding domains"/>
    <property type="match status" value="1"/>
</dbReference>
<evidence type="ECO:0000256" key="3">
    <source>
        <dbReference type="ARBA" id="ARBA00023163"/>
    </source>
</evidence>
<keyword evidence="1" id="KW-0805">Transcription regulation</keyword>
<dbReference type="SUPFAM" id="SSF53822">
    <property type="entry name" value="Periplasmic binding protein-like I"/>
    <property type="match status" value="1"/>
</dbReference>
<keyword evidence="2 6" id="KW-0238">DNA-binding</keyword>
<dbReference type="InterPro" id="IPR046335">
    <property type="entry name" value="LacI/GalR-like_sensor"/>
</dbReference>
<protein>
    <submittedName>
        <fullName evidence="6">LacI family DNA-binding transcriptional regulator</fullName>
    </submittedName>
</protein>
<dbReference type="SMART" id="SM00354">
    <property type="entry name" value="HTH_LACI"/>
    <property type="match status" value="1"/>
</dbReference>
<feature type="compositionally biased region" description="Basic and acidic residues" evidence="4">
    <location>
        <begin position="295"/>
        <end position="306"/>
    </location>
</feature>
<dbReference type="Pfam" id="PF13377">
    <property type="entry name" value="Peripla_BP_3"/>
    <property type="match status" value="1"/>
</dbReference>
<dbReference type="GO" id="GO:0003677">
    <property type="term" value="F:DNA binding"/>
    <property type="evidence" value="ECO:0007669"/>
    <property type="project" value="UniProtKB-KW"/>
</dbReference>
<keyword evidence="3" id="KW-0804">Transcription</keyword>
<name>A0ABP6WTG8_9ACTN</name>
<dbReference type="PANTHER" id="PTHR30146:SF109">
    <property type="entry name" value="HTH-TYPE TRANSCRIPTIONAL REGULATOR GALS"/>
    <property type="match status" value="1"/>
</dbReference>